<sequence length="225" mass="25693">MNLTNADFYLIDIHTHHRENCEQGGAIRSLHVNEAAAALGRGWYSVGLHPWYLQEEAVDGQLNMLERLLACRQVVAVGEGGLDRLVTVPMTLQLRAFRAQVALSERYRLPLVIHCVKAMDELLAVRKQLRPQQPWIWHGFRGKPQQAVQLLQQGFYLSLGEHYSADAMRMIPVDRLLLETDESACGIDVLVQRAADVRGVGEDEIRTILWQNVRRLFFSFMIFTT</sequence>
<name>J9F7I1_9ZZZZ</name>
<dbReference type="AlphaFoldDB" id="J9F7I1"/>
<dbReference type="EMBL" id="AMCI01008559">
    <property type="protein sequence ID" value="EJW90856.1"/>
    <property type="molecule type" value="Genomic_DNA"/>
</dbReference>
<reference evidence="1" key="1">
    <citation type="journal article" date="2012" name="PLoS ONE">
        <title>Gene sets for utilization of primary and secondary nutrition supplies in the distal gut of endangered iberian lynx.</title>
        <authorList>
            <person name="Alcaide M."/>
            <person name="Messina E."/>
            <person name="Richter M."/>
            <person name="Bargiela R."/>
            <person name="Peplies J."/>
            <person name="Huws S.A."/>
            <person name="Newbold C.J."/>
            <person name="Golyshin P.N."/>
            <person name="Simon M.A."/>
            <person name="Lopez G."/>
            <person name="Yakimov M.M."/>
            <person name="Ferrer M."/>
        </authorList>
    </citation>
    <scope>NUCLEOTIDE SEQUENCE</scope>
</reference>
<gene>
    <name evidence="1" type="ORF">EVA_21016</name>
</gene>
<organism evidence="1">
    <name type="scientific">gut metagenome</name>
    <dbReference type="NCBI Taxonomy" id="749906"/>
    <lineage>
        <taxon>unclassified sequences</taxon>
        <taxon>metagenomes</taxon>
        <taxon>organismal metagenomes</taxon>
    </lineage>
</organism>
<dbReference type="PANTHER" id="PTHR46124:SF3">
    <property type="entry name" value="HYDROLASE"/>
    <property type="match status" value="1"/>
</dbReference>
<proteinExistence type="predicted"/>
<dbReference type="Pfam" id="PF01026">
    <property type="entry name" value="TatD_DNase"/>
    <property type="match status" value="1"/>
</dbReference>
<dbReference type="PANTHER" id="PTHR46124">
    <property type="entry name" value="D-AMINOACYL-TRNA DEACYLASE"/>
    <property type="match status" value="1"/>
</dbReference>
<dbReference type="GO" id="GO:0016788">
    <property type="term" value="F:hydrolase activity, acting on ester bonds"/>
    <property type="evidence" value="ECO:0007669"/>
    <property type="project" value="InterPro"/>
</dbReference>
<protein>
    <submittedName>
        <fullName evidence="1">TatD-related DNase</fullName>
    </submittedName>
</protein>
<dbReference type="Gene3D" id="3.20.20.140">
    <property type="entry name" value="Metal-dependent hydrolases"/>
    <property type="match status" value="1"/>
</dbReference>
<evidence type="ECO:0000313" key="1">
    <source>
        <dbReference type="EMBL" id="EJW90856.1"/>
    </source>
</evidence>
<dbReference type="InterPro" id="IPR001130">
    <property type="entry name" value="TatD-like"/>
</dbReference>
<dbReference type="InterPro" id="IPR032466">
    <property type="entry name" value="Metal_Hydrolase"/>
</dbReference>
<comment type="caution">
    <text evidence="1">The sequence shown here is derived from an EMBL/GenBank/DDBJ whole genome shotgun (WGS) entry which is preliminary data.</text>
</comment>
<dbReference type="SUPFAM" id="SSF51556">
    <property type="entry name" value="Metallo-dependent hydrolases"/>
    <property type="match status" value="1"/>
</dbReference>
<dbReference type="CDD" id="cd01310">
    <property type="entry name" value="TatD_DNAse"/>
    <property type="match status" value="1"/>
</dbReference>
<accession>J9F7I1</accession>
<dbReference type="GO" id="GO:0005829">
    <property type="term" value="C:cytosol"/>
    <property type="evidence" value="ECO:0007669"/>
    <property type="project" value="TreeGrafter"/>
</dbReference>